<accession>Q5AR16</accession>
<reference evidence="10" key="1">
    <citation type="journal article" date="2005" name="Nature">
        <title>Sequencing of Aspergillus nidulans and comparative analysis with A. fumigatus and A. oryzae.</title>
        <authorList>
            <person name="Galagan J.E."/>
            <person name="Calvo S.E."/>
            <person name="Cuomo C."/>
            <person name="Ma L.J."/>
            <person name="Wortman J.R."/>
            <person name="Batzoglou S."/>
            <person name="Lee S.I."/>
            <person name="Basturkmen M."/>
            <person name="Spevak C.C."/>
            <person name="Clutterbuck J."/>
            <person name="Kapitonov V."/>
            <person name="Jurka J."/>
            <person name="Scazzocchio C."/>
            <person name="Farman M."/>
            <person name="Butler J."/>
            <person name="Purcell S."/>
            <person name="Harris S."/>
            <person name="Braus G.H."/>
            <person name="Draht O."/>
            <person name="Busch S."/>
            <person name="D'Enfert C."/>
            <person name="Bouchier C."/>
            <person name="Goldman G.H."/>
            <person name="Bell-Pedersen D."/>
            <person name="Griffiths-Jones S."/>
            <person name="Doonan J.H."/>
            <person name="Yu J."/>
            <person name="Vienken K."/>
            <person name="Pain A."/>
            <person name="Freitag M."/>
            <person name="Selker E.U."/>
            <person name="Archer D.B."/>
            <person name="Penalva M.A."/>
            <person name="Oakley B.R."/>
            <person name="Momany M."/>
            <person name="Tanaka T."/>
            <person name="Kumagai T."/>
            <person name="Asai K."/>
            <person name="Machida M."/>
            <person name="Nierman W.C."/>
            <person name="Denning D.W."/>
            <person name="Caddick M."/>
            <person name="Hynes M."/>
            <person name="Paoletti M."/>
            <person name="Fischer R."/>
            <person name="Miller B."/>
            <person name="Dyer P."/>
            <person name="Sachs M.S."/>
            <person name="Osmani S.A."/>
            <person name="Birren B.W."/>
        </authorList>
    </citation>
    <scope>NUCLEOTIDE SEQUENCE [LARGE SCALE GENOMIC DNA]</scope>
    <source>
        <strain evidence="10">FGSC A4 / ATCC 38163 / CBS 112.46 / NRRL 194 / M139</strain>
    </source>
</reference>
<dbReference type="STRING" id="227321.Q5AR16"/>
<dbReference type="Proteomes" id="UP000000560">
    <property type="component" value="Chromosome VIII"/>
</dbReference>
<dbReference type="GO" id="GO:0030600">
    <property type="term" value="F:feruloyl esterase activity"/>
    <property type="evidence" value="ECO:0007669"/>
    <property type="project" value="UniProtKB-ARBA"/>
</dbReference>
<reference evidence="10" key="2">
    <citation type="journal article" date="2009" name="Fungal Genet. Biol.">
        <title>The 2008 update of the Aspergillus nidulans genome annotation: a community effort.</title>
        <authorList>
            <person name="Wortman J.R."/>
            <person name="Gilsenan J.M."/>
            <person name="Joardar V."/>
            <person name="Deegan J."/>
            <person name="Clutterbuck J."/>
            <person name="Andersen M.R."/>
            <person name="Archer D."/>
            <person name="Bencina M."/>
            <person name="Braus G."/>
            <person name="Coutinho P."/>
            <person name="von Dohren H."/>
            <person name="Doonan J."/>
            <person name="Driessen A.J."/>
            <person name="Durek P."/>
            <person name="Espeso E."/>
            <person name="Fekete E."/>
            <person name="Flipphi M."/>
            <person name="Estrada C.G."/>
            <person name="Geysens S."/>
            <person name="Goldman G."/>
            <person name="de Groot P.W."/>
            <person name="Hansen K."/>
            <person name="Harris S.D."/>
            <person name="Heinekamp T."/>
            <person name="Helmstaedt K."/>
            <person name="Henrissat B."/>
            <person name="Hofmann G."/>
            <person name="Homan T."/>
            <person name="Horio T."/>
            <person name="Horiuchi H."/>
            <person name="James S."/>
            <person name="Jones M."/>
            <person name="Karaffa L."/>
            <person name="Karanyi Z."/>
            <person name="Kato M."/>
            <person name="Keller N."/>
            <person name="Kelly D.E."/>
            <person name="Kiel J.A."/>
            <person name="Kim J.M."/>
            <person name="van der Klei I.J."/>
            <person name="Klis F.M."/>
            <person name="Kovalchuk A."/>
            <person name="Krasevec N."/>
            <person name="Kubicek C.P."/>
            <person name="Liu B."/>
            <person name="Maccabe A."/>
            <person name="Meyer V."/>
            <person name="Mirabito P."/>
            <person name="Miskei M."/>
            <person name="Mos M."/>
            <person name="Mullins J."/>
            <person name="Nelson D.R."/>
            <person name="Nielsen J."/>
            <person name="Oakley B.R."/>
            <person name="Osmani S.A."/>
            <person name="Pakula T."/>
            <person name="Paszewski A."/>
            <person name="Paulsen I."/>
            <person name="Pilsyk S."/>
            <person name="Pocsi I."/>
            <person name="Punt P.J."/>
            <person name="Ram A.F."/>
            <person name="Ren Q."/>
            <person name="Robellet X."/>
            <person name="Robson G."/>
            <person name="Seiboth B."/>
            <person name="van Solingen P."/>
            <person name="Specht T."/>
            <person name="Sun J."/>
            <person name="Taheri-Talesh N."/>
            <person name="Takeshita N."/>
            <person name="Ussery D."/>
            <person name="vanKuyk P.A."/>
            <person name="Visser H."/>
            <person name="van de Vondervoort P.J."/>
            <person name="de Vries R.P."/>
            <person name="Walton J."/>
            <person name="Xiang X."/>
            <person name="Xiong Y."/>
            <person name="Zeng A.P."/>
            <person name="Brandt B.W."/>
            <person name="Cornell M.J."/>
            <person name="van den Hondel C.A."/>
            <person name="Visser J."/>
            <person name="Oliver S.G."/>
            <person name="Turner G."/>
        </authorList>
    </citation>
    <scope>GENOME REANNOTATION</scope>
    <source>
        <strain evidence="10">FGSC A4 / ATCC 38163 / CBS 112.46 / NRRL 194 / M139</strain>
    </source>
</reference>
<comment type="similarity">
    <text evidence="1 8">Belongs to the tannase family.</text>
</comment>
<dbReference type="InParanoid" id="Q5AR16"/>
<dbReference type="eggNOG" id="ENOG502SH94">
    <property type="taxonomic scope" value="Eukaryota"/>
</dbReference>
<dbReference type="HOGENOM" id="CLU_1354601_0_0_1"/>
<name>Q5AR16_EMENI</name>
<evidence type="ECO:0000256" key="5">
    <source>
        <dbReference type="ARBA" id="ARBA00022801"/>
    </source>
</evidence>
<dbReference type="GO" id="GO:0052689">
    <property type="term" value="F:carboxylic ester hydrolase activity"/>
    <property type="evidence" value="ECO:0000318"/>
    <property type="project" value="GO_Central"/>
</dbReference>
<evidence type="ECO:0000256" key="8">
    <source>
        <dbReference type="RuleBase" id="RU361238"/>
    </source>
</evidence>
<dbReference type="OrthoDB" id="3039123at2759"/>
<sequence>MVSFCIQNVFIFLDTALFADTWTSSLYSLSALLIGAATALECSPASIRSPTFRNGRFQSLDSGDYSTGLEPIYLAYAVAQGFVSAFTDGGVPSDAGATTTIATDLSATNDMAEIGKQVTAYYNRPAEYTYFSGCSGGGREGHAMAQQFSDAFDGILALSPAITIESLIPASYWPTQITNENQIYPSPCEIDAFVSAAVKHCD</sequence>
<dbReference type="SUPFAM" id="SSF53474">
    <property type="entry name" value="alpha/beta-Hydrolases"/>
    <property type="match status" value="1"/>
</dbReference>
<dbReference type="AlphaFoldDB" id="Q5AR16"/>
<dbReference type="KEGG" id="ani:ANIA_09264"/>
<dbReference type="InterPro" id="IPR011118">
    <property type="entry name" value="Tannase/feruloyl_esterase"/>
</dbReference>
<dbReference type="InterPro" id="IPR029058">
    <property type="entry name" value="AB_hydrolase_fold"/>
</dbReference>
<dbReference type="PANTHER" id="PTHR33938:SF8">
    <property type="entry name" value="CARBOXYLIC ESTER HYDROLASE"/>
    <property type="match status" value="1"/>
</dbReference>
<keyword evidence="2" id="KW-0719">Serine esterase</keyword>
<dbReference type="GeneID" id="2867851"/>
<accession>C8VQA8</accession>
<proteinExistence type="inferred from homology"/>
<dbReference type="VEuPathDB" id="FungiDB:AN9264"/>
<dbReference type="RefSeq" id="XP_682533.1">
    <property type="nucleotide sequence ID" value="XM_677441.1"/>
</dbReference>
<keyword evidence="4" id="KW-0732">Signal</keyword>
<keyword evidence="3" id="KW-0479">Metal-binding</keyword>
<keyword evidence="10" id="KW-1185">Reference proteome</keyword>
<keyword evidence="7" id="KW-1015">Disulfide bond</keyword>
<evidence type="ECO:0000313" key="9">
    <source>
        <dbReference type="EMBL" id="CBF87284.1"/>
    </source>
</evidence>
<evidence type="ECO:0000256" key="6">
    <source>
        <dbReference type="ARBA" id="ARBA00022837"/>
    </source>
</evidence>
<keyword evidence="6" id="KW-0106">Calcium</keyword>
<evidence type="ECO:0000256" key="1">
    <source>
        <dbReference type="ARBA" id="ARBA00006249"/>
    </source>
</evidence>
<dbReference type="GO" id="GO:0046872">
    <property type="term" value="F:metal ion binding"/>
    <property type="evidence" value="ECO:0007669"/>
    <property type="project" value="UniProtKB-KW"/>
</dbReference>
<keyword evidence="5 8" id="KW-0378">Hydrolase</keyword>
<evidence type="ECO:0000256" key="2">
    <source>
        <dbReference type="ARBA" id="ARBA00022487"/>
    </source>
</evidence>
<evidence type="ECO:0000313" key="10">
    <source>
        <dbReference type="Proteomes" id="UP000000560"/>
    </source>
</evidence>
<dbReference type="EMBL" id="BN001308">
    <property type="protein sequence ID" value="CBF87284.1"/>
    <property type="molecule type" value="Genomic_DNA"/>
</dbReference>
<organism evidence="9 10">
    <name type="scientific">Emericella nidulans (strain FGSC A4 / ATCC 38163 / CBS 112.46 / NRRL 194 / M139)</name>
    <name type="common">Aspergillus nidulans</name>
    <dbReference type="NCBI Taxonomy" id="227321"/>
    <lineage>
        <taxon>Eukaryota</taxon>
        <taxon>Fungi</taxon>
        <taxon>Dikarya</taxon>
        <taxon>Ascomycota</taxon>
        <taxon>Pezizomycotina</taxon>
        <taxon>Eurotiomycetes</taxon>
        <taxon>Eurotiomycetidae</taxon>
        <taxon>Eurotiales</taxon>
        <taxon>Aspergillaceae</taxon>
        <taxon>Aspergillus</taxon>
        <taxon>Aspergillus subgen. Nidulantes</taxon>
    </lineage>
</organism>
<dbReference type="EC" id="3.1.1.-" evidence="8"/>
<gene>
    <name evidence="9" type="ORF">ANIA_09264</name>
</gene>
<dbReference type="PANTHER" id="PTHR33938">
    <property type="entry name" value="FERULOYL ESTERASE B-RELATED"/>
    <property type="match status" value="1"/>
</dbReference>
<dbReference type="Pfam" id="PF07519">
    <property type="entry name" value="Tannase"/>
    <property type="match status" value="1"/>
</dbReference>
<evidence type="ECO:0000256" key="7">
    <source>
        <dbReference type="ARBA" id="ARBA00023157"/>
    </source>
</evidence>
<evidence type="ECO:0000256" key="4">
    <source>
        <dbReference type="ARBA" id="ARBA00022729"/>
    </source>
</evidence>
<evidence type="ECO:0000256" key="3">
    <source>
        <dbReference type="ARBA" id="ARBA00022723"/>
    </source>
</evidence>
<protein>
    <recommendedName>
        <fullName evidence="8">Carboxylic ester hydrolase</fullName>
        <ecNumber evidence="8">3.1.1.-</ecNumber>
    </recommendedName>
</protein>